<keyword evidence="9" id="KW-1185">Reference proteome</keyword>
<dbReference type="Pfam" id="PF25917">
    <property type="entry name" value="BSH_RND"/>
    <property type="match status" value="1"/>
</dbReference>
<comment type="subcellular location">
    <subcellularLocation>
        <location evidence="1">Cell envelope</location>
    </subcellularLocation>
</comment>
<organism evidence="8 9">
    <name type="scientific">Novilysobacter erysipheiresistens</name>
    <dbReference type="NCBI Taxonomy" id="1749332"/>
    <lineage>
        <taxon>Bacteria</taxon>
        <taxon>Pseudomonadati</taxon>
        <taxon>Pseudomonadota</taxon>
        <taxon>Gammaproteobacteria</taxon>
        <taxon>Lysobacterales</taxon>
        <taxon>Lysobacteraceae</taxon>
        <taxon>Novilysobacter</taxon>
    </lineage>
</organism>
<dbReference type="EMBL" id="JAXGFP010000004">
    <property type="protein sequence ID" value="MEG3184261.1"/>
    <property type="molecule type" value="Genomic_DNA"/>
</dbReference>
<dbReference type="Gene3D" id="1.10.287.470">
    <property type="entry name" value="Helix hairpin bin"/>
    <property type="match status" value="1"/>
</dbReference>
<feature type="domain" description="Multidrug resistance protein MdtA-like C-terminal permuted SH3" evidence="7">
    <location>
        <begin position="342"/>
        <end position="401"/>
    </location>
</feature>
<gene>
    <name evidence="8" type="ORF">SNE34_09585</name>
</gene>
<keyword evidence="4" id="KW-1133">Transmembrane helix</keyword>
<keyword evidence="4" id="KW-0472">Membrane</keyword>
<dbReference type="SUPFAM" id="SSF111369">
    <property type="entry name" value="HlyD-like secretion proteins"/>
    <property type="match status" value="1"/>
</dbReference>
<sequence length="423" mass="43904">MTAQTDLLKELRIDRSAPPPAPSRRGLWIALAIAAAVLLLALAGWALFGRDDAPVVQTASVVAIGGGNGGSASVLDATGYVVARRMATVSAKVTGKVREVLIEEGQHVEAGEVMATLDPVDAAAQRDLAAAQLAAARSQIGGAQARLDEAEANAARLGPLVKQQLVSQAQYGQAVAERDALRAQLLTAKRQAQVAEDQLAVADNGVDNTVVRAPFAGVVIAKAAQPGEMISPLSAGGGFTRTGIGTIVDMDSLEVEVDVGESYIGRVKPGMPIEATLNAYPDWQIPGEVIAIIPTADRGKATVKVRIALNEKDERIVPEMGVRVSFMEKAQPADAPKSKPGVLVPAAAIVDRDGKQLAFTLVEPDAGKSEVEQHVVTVGRSLGDDREVTAGLDGGDEVVLDPPQDLVDGARVRIAEAGTGDSE</sequence>
<feature type="domain" description="CusB-like beta-barrel" evidence="6">
    <location>
        <begin position="255"/>
        <end position="329"/>
    </location>
</feature>
<dbReference type="Gene3D" id="2.40.30.170">
    <property type="match status" value="1"/>
</dbReference>
<evidence type="ECO:0000256" key="4">
    <source>
        <dbReference type="SAM" id="Phobius"/>
    </source>
</evidence>
<reference evidence="8 9" key="1">
    <citation type="journal article" date="2016" name="Int. J. Syst. Evol. Microbiol.">
        <title>Lysobacter erysipheiresistens sp. nov., an antagonist of powdery mildew, isolated from tobacco-cultivated soil.</title>
        <authorList>
            <person name="Xie B."/>
            <person name="Li T."/>
            <person name="Lin X."/>
            <person name="Wang C.J."/>
            <person name="Chen Y.J."/>
            <person name="Liu W.J."/>
            <person name="Zhao Z.W."/>
        </authorList>
    </citation>
    <scope>NUCLEOTIDE SEQUENCE [LARGE SCALE GENOMIC DNA]</scope>
    <source>
        <strain evidence="8 9">RS-LYSO-3</strain>
    </source>
</reference>
<dbReference type="InterPro" id="IPR058625">
    <property type="entry name" value="MdtA-like_BSH"/>
</dbReference>
<name>A0ABU7YZB4_9GAMM</name>
<keyword evidence="3" id="KW-0813">Transport</keyword>
<evidence type="ECO:0000313" key="9">
    <source>
        <dbReference type="Proteomes" id="UP001355056"/>
    </source>
</evidence>
<dbReference type="Gene3D" id="2.40.420.20">
    <property type="match status" value="1"/>
</dbReference>
<keyword evidence="4" id="KW-0812">Transmembrane</keyword>
<evidence type="ECO:0000313" key="8">
    <source>
        <dbReference type="EMBL" id="MEG3184261.1"/>
    </source>
</evidence>
<evidence type="ECO:0000256" key="2">
    <source>
        <dbReference type="ARBA" id="ARBA00009477"/>
    </source>
</evidence>
<feature type="transmembrane region" description="Helical" evidence="4">
    <location>
        <begin position="27"/>
        <end position="48"/>
    </location>
</feature>
<evidence type="ECO:0000259" key="6">
    <source>
        <dbReference type="Pfam" id="PF25954"/>
    </source>
</evidence>
<comment type="similarity">
    <text evidence="2">Belongs to the membrane fusion protein (MFP) (TC 8.A.1) family.</text>
</comment>
<feature type="domain" description="Multidrug resistance protein MdtA-like barrel-sandwich hybrid" evidence="5">
    <location>
        <begin position="85"/>
        <end position="231"/>
    </location>
</feature>
<dbReference type="Pfam" id="PF25954">
    <property type="entry name" value="Beta-barrel_RND_2"/>
    <property type="match status" value="1"/>
</dbReference>
<dbReference type="InterPro" id="IPR006143">
    <property type="entry name" value="RND_pump_MFP"/>
</dbReference>
<protein>
    <submittedName>
        <fullName evidence="8">Efflux RND transporter periplasmic adaptor subunit</fullName>
    </submittedName>
</protein>
<dbReference type="PANTHER" id="PTHR30469:SF38">
    <property type="entry name" value="HLYD FAMILY SECRETION PROTEIN"/>
    <property type="match status" value="1"/>
</dbReference>
<dbReference type="InterPro" id="IPR058792">
    <property type="entry name" value="Beta-barrel_RND_2"/>
</dbReference>
<dbReference type="Proteomes" id="UP001355056">
    <property type="component" value="Unassembled WGS sequence"/>
</dbReference>
<evidence type="ECO:0000259" key="5">
    <source>
        <dbReference type="Pfam" id="PF25917"/>
    </source>
</evidence>
<proteinExistence type="inferred from homology"/>
<accession>A0ABU7YZB4</accession>
<dbReference type="Pfam" id="PF25967">
    <property type="entry name" value="RND-MFP_C"/>
    <property type="match status" value="1"/>
</dbReference>
<dbReference type="Gene3D" id="2.40.50.100">
    <property type="match status" value="1"/>
</dbReference>
<evidence type="ECO:0000259" key="7">
    <source>
        <dbReference type="Pfam" id="PF25967"/>
    </source>
</evidence>
<evidence type="ECO:0000256" key="1">
    <source>
        <dbReference type="ARBA" id="ARBA00004196"/>
    </source>
</evidence>
<evidence type="ECO:0000256" key="3">
    <source>
        <dbReference type="ARBA" id="ARBA00022448"/>
    </source>
</evidence>
<comment type="caution">
    <text evidence="8">The sequence shown here is derived from an EMBL/GenBank/DDBJ whole genome shotgun (WGS) entry which is preliminary data.</text>
</comment>
<dbReference type="PANTHER" id="PTHR30469">
    <property type="entry name" value="MULTIDRUG RESISTANCE PROTEIN MDTA"/>
    <property type="match status" value="1"/>
</dbReference>
<dbReference type="NCBIfam" id="TIGR01730">
    <property type="entry name" value="RND_mfp"/>
    <property type="match status" value="1"/>
</dbReference>
<dbReference type="RefSeq" id="WP_332616759.1">
    <property type="nucleotide sequence ID" value="NZ_JAXGFP010000004.1"/>
</dbReference>
<dbReference type="InterPro" id="IPR058627">
    <property type="entry name" value="MdtA-like_C"/>
</dbReference>